<keyword evidence="2" id="KW-1185">Reference proteome</keyword>
<evidence type="ECO:0000313" key="2">
    <source>
        <dbReference type="Proteomes" id="UP000076871"/>
    </source>
</evidence>
<organism evidence="1 2">
    <name type="scientific">Laetiporus sulphureus 93-53</name>
    <dbReference type="NCBI Taxonomy" id="1314785"/>
    <lineage>
        <taxon>Eukaryota</taxon>
        <taxon>Fungi</taxon>
        <taxon>Dikarya</taxon>
        <taxon>Basidiomycota</taxon>
        <taxon>Agaricomycotina</taxon>
        <taxon>Agaricomycetes</taxon>
        <taxon>Polyporales</taxon>
        <taxon>Laetiporus</taxon>
    </lineage>
</organism>
<dbReference type="AlphaFoldDB" id="A0A165DIY5"/>
<name>A0A165DIY5_9APHY</name>
<reference evidence="1 2" key="1">
    <citation type="journal article" date="2016" name="Mol. Biol. Evol.">
        <title>Comparative Genomics of Early-Diverging Mushroom-Forming Fungi Provides Insights into the Origins of Lignocellulose Decay Capabilities.</title>
        <authorList>
            <person name="Nagy L.G."/>
            <person name="Riley R."/>
            <person name="Tritt A."/>
            <person name="Adam C."/>
            <person name="Daum C."/>
            <person name="Floudas D."/>
            <person name="Sun H."/>
            <person name="Yadav J.S."/>
            <person name="Pangilinan J."/>
            <person name="Larsson K.H."/>
            <person name="Matsuura K."/>
            <person name="Barry K."/>
            <person name="Labutti K."/>
            <person name="Kuo R."/>
            <person name="Ohm R.A."/>
            <person name="Bhattacharya S.S."/>
            <person name="Shirouzu T."/>
            <person name="Yoshinaga Y."/>
            <person name="Martin F.M."/>
            <person name="Grigoriev I.V."/>
            <person name="Hibbett D.S."/>
        </authorList>
    </citation>
    <scope>NUCLEOTIDE SEQUENCE [LARGE SCALE GENOMIC DNA]</scope>
    <source>
        <strain evidence="1 2">93-53</strain>
    </source>
</reference>
<accession>A0A165DIY5</accession>
<dbReference type="InParanoid" id="A0A165DIY5"/>
<protein>
    <submittedName>
        <fullName evidence="1">Uncharacterized protein</fullName>
    </submittedName>
</protein>
<dbReference type="RefSeq" id="XP_040762726.1">
    <property type="nucleotide sequence ID" value="XM_040901739.1"/>
</dbReference>
<proteinExistence type="predicted"/>
<dbReference type="GeneID" id="63818771"/>
<evidence type="ECO:0000313" key="1">
    <source>
        <dbReference type="EMBL" id="KZT04986.1"/>
    </source>
</evidence>
<dbReference type="EMBL" id="KV427633">
    <property type="protein sequence ID" value="KZT04986.1"/>
    <property type="molecule type" value="Genomic_DNA"/>
</dbReference>
<gene>
    <name evidence="1" type="ORF">LAESUDRAFT_249617</name>
</gene>
<dbReference type="Proteomes" id="UP000076871">
    <property type="component" value="Unassembled WGS sequence"/>
</dbReference>
<sequence>MSTITAWMILYGHPDSFVPPLCFFRPRVALRSEAGEAALCTMYTRNVSGQGVIVALCRLRCRRFGVTHIAIQLFTSTTCRTPGSLFPRYNVKRVIVAICSMSIQLRAVSLADSSRESVTLWTSTAWMFGTSDGCRCLQIILASQMWEECGILAPGRYTFPIRILRTCMHASPADCGTALRDRIQ</sequence>